<gene>
    <name evidence="1" type="ORF">GCM10007875_12990</name>
</gene>
<organism evidence="1 2">
    <name type="scientific">Limnobacter litoralis</name>
    <dbReference type="NCBI Taxonomy" id="481366"/>
    <lineage>
        <taxon>Bacteria</taxon>
        <taxon>Pseudomonadati</taxon>
        <taxon>Pseudomonadota</taxon>
        <taxon>Betaproteobacteria</taxon>
        <taxon>Burkholderiales</taxon>
        <taxon>Burkholderiaceae</taxon>
        <taxon>Limnobacter</taxon>
    </lineage>
</organism>
<dbReference type="Proteomes" id="UP001156664">
    <property type="component" value="Unassembled WGS sequence"/>
</dbReference>
<evidence type="ECO:0008006" key="3">
    <source>
        <dbReference type="Google" id="ProtNLM"/>
    </source>
</evidence>
<comment type="caution">
    <text evidence="1">The sequence shown here is derived from an EMBL/GenBank/DDBJ whole genome shotgun (WGS) entry which is preliminary data.</text>
</comment>
<accession>A0ABQ5YS03</accession>
<dbReference type="Gene3D" id="3.30.530.20">
    <property type="match status" value="1"/>
</dbReference>
<name>A0ABQ5YS03_9BURK</name>
<evidence type="ECO:0000313" key="2">
    <source>
        <dbReference type="Proteomes" id="UP001156664"/>
    </source>
</evidence>
<evidence type="ECO:0000313" key="1">
    <source>
        <dbReference type="EMBL" id="GLR26211.1"/>
    </source>
</evidence>
<protein>
    <recommendedName>
        <fullName evidence="3">DUF1857 family protein</fullName>
    </recommendedName>
</protein>
<sequence length="171" mass="19555">MQFEHLVQINDPQLADVRFLSRAQVWFGLVARAYKPEKFILGLVNCTIHNRQQNGETTVLSRSLNYGSFVIHDTIALHEGSHTENNIAANEFCGDSCMTIRIEEPEPQQLWLRFRYEVGSPEHENPESELMQAQMDEARRQAYRAADIDTVKMIRELALSVPEDGQSGLTH</sequence>
<keyword evidence="2" id="KW-1185">Reference proteome</keyword>
<dbReference type="InterPro" id="IPR023393">
    <property type="entry name" value="START-like_dom_sf"/>
</dbReference>
<dbReference type="Pfam" id="PF08982">
    <property type="entry name" value="AtaL"/>
    <property type="match status" value="1"/>
</dbReference>
<dbReference type="RefSeq" id="WP_284280705.1">
    <property type="nucleotide sequence ID" value="NZ_BSOJ01000012.1"/>
</dbReference>
<dbReference type="InterPro" id="IPR015075">
    <property type="entry name" value="AtaL"/>
</dbReference>
<dbReference type="SUPFAM" id="SSF55961">
    <property type="entry name" value="Bet v1-like"/>
    <property type="match status" value="1"/>
</dbReference>
<reference evidence="2" key="1">
    <citation type="journal article" date="2019" name="Int. J. Syst. Evol. Microbiol.">
        <title>The Global Catalogue of Microorganisms (GCM) 10K type strain sequencing project: providing services to taxonomists for standard genome sequencing and annotation.</title>
        <authorList>
            <consortium name="The Broad Institute Genomics Platform"/>
            <consortium name="The Broad Institute Genome Sequencing Center for Infectious Disease"/>
            <person name="Wu L."/>
            <person name="Ma J."/>
        </authorList>
    </citation>
    <scope>NUCLEOTIDE SEQUENCE [LARGE SCALE GENOMIC DNA]</scope>
    <source>
        <strain evidence="2">NBRC 105857</strain>
    </source>
</reference>
<proteinExistence type="predicted"/>
<dbReference type="EMBL" id="BSOJ01000012">
    <property type="protein sequence ID" value="GLR26211.1"/>
    <property type="molecule type" value="Genomic_DNA"/>
</dbReference>
<dbReference type="CDD" id="cd08863">
    <property type="entry name" value="SRPBCC_DUF1857"/>
    <property type="match status" value="1"/>
</dbReference>